<feature type="domain" description="DUF4268" evidence="1">
    <location>
        <begin position="110"/>
        <end position="224"/>
    </location>
</feature>
<dbReference type="Pfam" id="PF14088">
    <property type="entry name" value="DUF4268"/>
    <property type="match status" value="1"/>
</dbReference>
<dbReference type="InterPro" id="IPR025364">
    <property type="entry name" value="DUF4268"/>
</dbReference>
<dbReference type="AlphaFoldDB" id="X1JSF5"/>
<evidence type="ECO:0000313" key="2">
    <source>
        <dbReference type="EMBL" id="GAH97671.1"/>
    </source>
</evidence>
<protein>
    <recommendedName>
        <fullName evidence="1">DUF4268 domain-containing protein</fullName>
    </recommendedName>
</protein>
<name>X1JSF5_9ZZZZ</name>
<gene>
    <name evidence="2" type="ORF">S06H3_07269</name>
</gene>
<sequence>MLFDEIRVRDNFKEIVRQKGETFRFVSNLVTQSPQVVVIIDRWVPGLADIEVALKASIAICEFVTFYREDVGLSAHVHQFEPLYLRTTNDYHALWHGLIDGVKAQGIPIKHRVNERVYQAISIGKAGIHFEWIAYHDALGVELHFERPNVAENKRLLKAFKQQEPEIEKKVGEPIIFDYSFHGRWGRLFVRKTTAENEAPPRIGEALRRWGIETMVKLYGACKPILDKLTL</sequence>
<accession>X1JSF5</accession>
<dbReference type="EMBL" id="BARV01002927">
    <property type="protein sequence ID" value="GAH97671.1"/>
    <property type="molecule type" value="Genomic_DNA"/>
</dbReference>
<organism evidence="2">
    <name type="scientific">marine sediment metagenome</name>
    <dbReference type="NCBI Taxonomy" id="412755"/>
    <lineage>
        <taxon>unclassified sequences</taxon>
        <taxon>metagenomes</taxon>
        <taxon>ecological metagenomes</taxon>
    </lineage>
</organism>
<proteinExistence type="predicted"/>
<evidence type="ECO:0000259" key="1">
    <source>
        <dbReference type="Pfam" id="PF14088"/>
    </source>
</evidence>
<comment type="caution">
    <text evidence="2">The sequence shown here is derived from an EMBL/GenBank/DDBJ whole genome shotgun (WGS) entry which is preliminary data.</text>
</comment>
<reference evidence="2" key="1">
    <citation type="journal article" date="2014" name="Front. Microbiol.">
        <title>High frequency of phylogenetically diverse reductive dehalogenase-homologous genes in deep subseafloor sedimentary metagenomes.</title>
        <authorList>
            <person name="Kawai M."/>
            <person name="Futagami T."/>
            <person name="Toyoda A."/>
            <person name="Takaki Y."/>
            <person name="Nishi S."/>
            <person name="Hori S."/>
            <person name="Arai W."/>
            <person name="Tsubouchi T."/>
            <person name="Morono Y."/>
            <person name="Uchiyama I."/>
            <person name="Ito T."/>
            <person name="Fujiyama A."/>
            <person name="Inagaki F."/>
            <person name="Takami H."/>
        </authorList>
    </citation>
    <scope>NUCLEOTIDE SEQUENCE</scope>
    <source>
        <strain evidence="2">Expedition CK06-06</strain>
    </source>
</reference>